<proteinExistence type="predicted"/>
<dbReference type="HOGENOM" id="CLU_1928931_0_0_1"/>
<feature type="compositionally biased region" description="Basic and acidic residues" evidence="1">
    <location>
        <begin position="1"/>
        <end position="14"/>
    </location>
</feature>
<keyword evidence="3" id="KW-1185">Reference proteome</keyword>
<evidence type="ECO:0000256" key="1">
    <source>
        <dbReference type="SAM" id="MobiDB-lite"/>
    </source>
</evidence>
<organism evidence="2 3">
    <name type="scientific">Sphaerobolus stellatus (strain SS14)</name>
    <dbReference type="NCBI Taxonomy" id="990650"/>
    <lineage>
        <taxon>Eukaryota</taxon>
        <taxon>Fungi</taxon>
        <taxon>Dikarya</taxon>
        <taxon>Basidiomycota</taxon>
        <taxon>Agaricomycotina</taxon>
        <taxon>Agaricomycetes</taxon>
        <taxon>Phallomycetidae</taxon>
        <taxon>Geastrales</taxon>
        <taxon>Sphaerobolaceae</taxon>
        <taxon>Sphaerobolus</taxon>
    </lineage>
</organism>
<feature type="region of interest" description="Disordered" evidence="1">
    <location>
        <begin position="1"/>
        <end position="53"/>
    </location>
</feature>
<reference evidence="2 3" key="1">
    <citation type="submission" date="2014-06" db="EMBL/GenBank/DDBJ databases">
        <title>Evolutionary Origins and Diversification of the Mycorrhizal Mutualists.</title>
        <authorList>
            <consortium name="DOE Joint Genome Institute"/>
            <consortium name="Mycorrhizal Genomics Consortium"/>
            <person name="Kohler A."/>
            <person name="Kuo A."/>
            <person name="Nagy L.G."/>
            <person name="Floudas D."/>
            <person name="Copeland A."/>
            <person name="Barry K.W."/>
            <person name="Cichocki N."/>
            <person name="Veneault-Fourrey C."/>
            <person name="LaButti K."/>
            <person name="Lindquist E.A."/>
            <person name="Lipzen A."/>
            <person name="Lundell T."/>
            <person name="Morin E."/>
            <person name="Murat C."/>
            <person name="Riley R."/>
            <person name="Ohm R."/>
            <person name="Sun H."/>
            <person name="Tunlid A."/>
            <person name="Henrissat B."/>
            <person name="Grigoriev I.V."/>
            <person name="Hibbett D.S."/>
            <person name="Martin F."/>
        </authorList>
    </citation>
    <scope>NUCLEOTIDE SEQUENCE [LARGE SCALE GENOMIC DNA]</scope>
    <source>
        <strain evidence="2 3">SS14</strain>
    </source>
</reference>
<protein>
    <submittedName>
        <fullName evidence="2">Uncharacterized protein</fullName>
    </submittedName>
</protein>
<sequence length="131" mass="14057">MPRARDDSHTDVQDGTKAQRLRNDDGDMGVEEAPGRDGAASHGGSSGGKVEGVVTVGQWDPWRTADIVRGEKDALTICQRSSHHTQFDRRTIHRTGKAASHVAECYLKMNGGDDGTHSGGQVKKVPKLEPG</sequence>
<dbReference type="EMBL" id="KN837209">
    <property type="protein sequence ID" value="KIJ33683.1"/>
    <property type="molecule type" value="Genomic_DNA"/>
</dbReference>
<name>A0A0C9TTL5_SPHS4</name>
<gene>
    <name evidence="2" type="ORF">M422DRAFT_264303</name>
</gene>
<feature type="region of interest" description="Disordered" evidence="1">
    <location>
        <begin position="110"/>
        <end position="131"/>
    </location>
</feature>
<accession>A0A0C9TTL5</accession>
<evidence type="ECO:0000313" key="3">
    <source>
        <dbReference type="Proteomes" id="UP000054279"/>
    </source>
</evidence>
<evidence type="ECO:0000313" key="2">
    <source>
        <dbReference type="EMBL" id="KIJ33683.1"/>
    </source>
</evidence>
<dbReference type="AlphaFoldDB" id="A0A0C9TTL5"/>
<dbReference type="Proteomes" id="UP000054279">
    <property type="component" value="Unassembled WGS sequence"/>
</dbReference>